<organism evidence="2 3">
    <name type="scientific">Nocardia wallacei</name>
    <dbReference type="NCBI Taxonomy" id="480035"/>
    <lineage>
        <taxon>Bacteria</taxon>
        <taxon>Bacillati</taxon>
        <taxon>Actinomycetota</taxon>
        <taxon>Actinomycetes</taxon>
        <taxon>Mycobacteriales</taxon>
        <taxon>Nocardiaceae</taxon>
        <taxon>Nocardia</taxon>
    </lineage>
</organism>
<name>A0A7G1KTR2_9NOCA</name>
<dbReference type="GeneID" id="80348798"/>
<dbReference type="Pfam" id="PF01047">
    <property type="entry name" value="MarR"/>
    <property type="match status" value="1"/>
</dbReference>
<evidence type="ECO:0000259" key="1">
    <source>
        <dbReference type="PROSITE" id="PS50995"/>
    </source>
</evidence>
<proteinExistence type="predicted"/>
<dbReference type="KEGG" id="nwl:NWFMUON74_43260"/>
<dbReference type="PANTHER" id="PTHR33164">
    <property type="entry name" value="TRANSCRIPTIONAL REGULATOR, MARR FAMILY"/>
    <property type="match status" value="1"/>
</dbReference>
<dbReference type="InterPro" id="IPR036388">
    <property type="entry name" value="WH-like_DNA-bd_sf"/>
</dbReference>
<dbReference type="GO" id="GO:0003700">
    <property type="term" value="F:DNA-binding transcription factor activity"/>
    <property type="evidence" value="ECO:0007669"/>
    <property type="project" value="InterPro"/>
</dbReference>
<dbReference type="SUPFAM" id="SSF46785">
    <property type="entry name" value="Winged helix' DNA-binding domain"/>
    <property type="match status" value="1"/>
</dbReference>
<dbReference type="InterPro" id="IPR000835">
    <property type="entry name" value="HTH_MarR-typ"/>
</dbReference>
<dbReference type="EMBL" id="AP023396">
    <property type="protein sequence ID" value="BCK56554.1"/>
    <property type="molecule type" value="Genomic_DNA"/>
</dbReference>
<dbReference type="PROSITE" id="PS50995">
    <property type="entry name" value="HTH_MARR_2"/>
    <property type="match status" value="1"/>
</dbReference>
<dbReference type="RefSeq" id="WP_232110496.1">
    <property type="nucleotide sequence ID" value="NZ_AP023396.1"/>
</dbReference>
<keyword evidence="3" id="KW-1185">Reference proteome</keyword>
<protein>
    <submittedName>
        <fullName evidence="2">Transcriptional regulator</fullName>
    </submittedName>
</protein>
<reference evidence="2 3" key="1">
    <citation type="submission" date="2020-08" db="EMBL/GenBank/DDBJ databases">
        <title>Genome Sequencing of Nocardia wallacei strain FMUON74 and assembly.</title>
        <authorList>
            <person name="Toyokawa M."/>
            <person name="Uesaka K."/>
        </authorList>
    </citation>
    <scope>NUCLEOTIDE SEQUENCE [LARGE SCALE GENOMIC DNA]</scope>
    <source>
        <strain evidence="2 3">FMUON74</strain>
    </source>
</reference>
<dbReference type="GO" id="GO:0006950">
    <property type="term" value="P:response to stress"/>
    <property type="evidence" value="ECO:0007669"/>
    <property type="project" value="TreeGrafter"/>
</dbReference>
<evidence type="ECO:0000313" key="3">
    <source>
        <dbReference type="Proteomes" id="UP000516173"/>
    </source>
</evidence>
<accession>A0A7G1KTR2</accession>
<evidence type="ECO:0000313" key="2">
    <source>
        <dbReference type="EMBL" id="BCK56554.1"/>
    </source>
</evidence>
<gene>
    <name evidence="2" type="ORF">NWFMUON74_43260</name>
</gene>
<dbReference type="Gene3D" id="1.10.10.10">
    <property type="entry name" value="Winged helix-like DNA-binding domain superfamily/Winged helix DNA-binding domain"/>
    <property type="match status" value="1"/>
</dbReference>
<dbReference type="InterPro" id="IPR036390">
    <property type="entry name" value="WH_DNA-bd_sf"/>
</dbReference>
<dbReference type="Proteomes" id="UP000516173">
    <property type="component" value="Chromosome"/>
</dbReference>
<dbReference type="PANTHER" id="PTHR33164:SF99">
    <property type="entry name" value="MARR FAMILY REGULATORY PROTEIN"/>
    <property type="match status" value="1"/>
</dbReference>
<dbReference type="AlphaFoldDB" id="A0A7G1KTR2"/>
<dbReference type="InterPro" id="IPR039422">
    <property type="entry name" value="MarR/SlyA-like"/>
</dbReference>
<sequence>MSDETRTAPPESPPTPDEVWRLLTHLVTDTRDQWKRAVVERTGMPFSRIRILRRLRQGGPMTLKELARAATMDAPATTVVINDLEERGLVRRQTDPADRRSKLVSATESGLAVLADALATPDPAPDSLAALSPGDLRTLHDLLRRLEH</sequence>
<dbReference type="PRINTS" id="PR00598">
    <property type="entry name" value="HTHMARR"/>
</dbReference>
<feature type="domain" description="HTH marR-type" evidence="1">
    <location>
        <begin position="16"/>
        <end position="148"/>
    </location>
</feature>
<dbReference type="SMART" id="SM00347">
    <property type="entry name" value="HTH_MARR"/>
    <property type="match status" value="1"/>
</dbReference>